<dbReference type="OrthoDB" id="4168282at2"/>
<dbReference type="AlphaFoldDB" id="A0A0F2T9P3"/>
<dbReference type="PATRIC" id="fig|359131.3.peg.790"/>
<name>A0A0F2T9P3_STRR3</name>
<organism evidence="1 2">
    <name type="scientific">Streptomyces rubellomurinus (strain ATCC 31215)</name>
    <dbReference type="NCBI Taxonomy" id="359131"/>
    <lineage>
        <taxon>Bacteria</taxon>
        <taxon>Bacillati</taxon>
        <taxon>Actinomycetota</taxon>
        <taxon>Actinomycetes</taxon>
        <taxon>Kitasatosporales</taxon>
        <taxon>Streptomycetaceae</taxon>
        <taxon>Streptomyces</taxon>
    </lineage>
</organism>
<keyword evidence="2" id="KW-1185">Reference proteome</keyword>
<dbReference type="Proteomes" id="UP000033699">
    <property type="component" value="Unassembled WGS sequence"/>
</dbReference>
<dbReference type="RefSeq" id="WP_045703977.1">
    <property type="nucleotide sequence ID" value="NZ_JZKH01000109.1"/>
</dbReference>
<sequence>MTEELTLHIDTMTPQRFAELLSDSTVPAAHRALWALLAEVEFNLTDFLSLDVRDTTATMLSAAGASKTGLTEMLIPENASVLLQETIGDRTEGAVFMEDGKSMSREAAVQAARQYAGCSIHAFRNSGFEWKSRPAD</sequence>
<evidence type="ECO:0000313" key="2">
    <source>
        <dbReference type="Proteomes" id="UP000033699"/>
    </source>
</evidence>
<evidence type="ECO:0000313" key="1">
    <source>
        <dbReference type="EMBL" id="KJS58467.1"/>
    </source>
</evidence>
<dbReference type="EMBL" id="JZKH01000109">
    <property type="protein sequence ID" value="KJS58467.1"/>
    <property type="molecule type" value="Genomic_DNA"/>
</dbReference>
<comment type="caution">
    <text evidence="1">The sequence shown here is derived from an EMBL/GenBank/DDBJ whole genome shotgun (WGS) entry which is preliminary data.</text>
</comment>
<accession>A0A0F2T9P3</accession>
<gene>
    <name evidence="1" type="ORF">VM95_33180</name>
</gene>
<reference evidence="1 2" key="1">
    <citation type="submission" date="2015-02" db="EMBL/GenBank/DDBJ databases">
        <authorList>
            <person name="Ju K.-S."/>
            <person name="Doroghazi J.R."/>
            <person name="Metcalf W."/>
        </authorList>
    </citation>
    <scope>NUCLEOTIDE SEQUENCE [LARGE SCALE GENOMIC DNA]</scope>
    <source>
        <strain evidence="1 2">ATCC 31215</strain>
    </source>
</reference>
<protein>
    <submittedName>
        <fullName evidence="1">Uncharacterized protein</fullName>
    </submittedName>
</protein>
<proteinExistence type="predicted"/>